<reference evidence="2" key="1">
    <citation type="journal article" date="2021" name="bioRxiv">
        <title>Unraveling nitrogen, sulfur and carbon metabolic pathways and microbial community transcriptional responses to substrate deprivation and toxicity stresses in a bioreactor mimicking anoxic brackish coastal sediment conditions.</title>
        <authorList>
            <person name="Martins P.D."/>
            <person name="Echeveste M.J."/>
            <person name="Arshad A."/>
            <person name="Kurth J."/>
            <person name="Ouboter H."/>
            <person name="Jetten M.S.M."/>
            <person name="Welte C.U."/>
        </authorList>
    </citation>
    <scope>NUCLEOTIDE SEQUENCE</scope>
    <source>
        <strain evidence="2">MAG_39</strain>
    </source>
</reference>
<name>A0A953J6X4_9BACT</name>
<proteinExistence type="predicted"/>
<evidence type="ECO:0000313" key="2">
    <source>
        <dbReference type="EMBL" id="MBZ0157391.1"/>
    </source>
</evidence>
<reference evidence="2" key="2">
    <citation type="submission" date="2021-08" db="EMBL/GenBank/DDBJ databases">
        <authorList>
            <person name="Dalcin Martins P."/>
        </authorList>
    </citation>
    <scope>NUCLEOTIDE SEQUENCE</scope>
    <source>
        <strain evidence="2">MAG_39</strain>
    </source>
</reference>
<evidence type="ECO:0000313" key="3">
    <source>
        <dbReference type="Proteomes" id="UP000705867"/>
    </source>
</evidence>
<dbReference type="EMBL" id="JAIOIV010000113">
    <property type="protein sequence ID" value="MBZ0157391.1"/>
    <property type="molecule type" value="Genomic_DNA"/>
</dbReference>
<evidence type="ECO:0000256" key="1">
    <source>
        <dbReference type="SAM" id="MobiDB-lite"/>
    </source>
</evidence>
<gene>
    <name evidence="2" type="ORF">K8I29_14430</name>
</gene>
<organism evidence="2 3">
    <name type="scientific">Candidatus Nitrobium versatile</name>
    <dbReference type="NCBI Taxonomy" id="2884831"/>
    <lineage>
        <taxon>Bacteria</taxon>
        <taxon>Pseudomonadati</taxon>
        <taxon>Nitrospirota</taxon>
        <taxon>Nitrospiria</taxon>
        <taxon>Nitrospirales</taxon>
        <taxon>Nitrospiraceae</taxon>
        <taxon>Candidatus Nitrobium</taxon>
    </lineage>
</organism>
<protein>
    <submittedName>
        <fullName evidence="2">Uncharacterized protein</fullName>
    </submittedName>
</protein>
<dbReference type="Proteomes" id="UP000705867">
    <property type="component" value="Unassembled WGS sequence"/>
</dbReference>
<comment type="caution">
    <text evidence="2">The sequence shown here is derived from an EMBL/GenBank/DDBJ whole genome shotgun (WGS) entry which is preliminary data.</text>
</comment>
<dbReference type="AlphaFoldDB" id="A0A953J6X4"/>
<sequence>MGKKKEKWIKVYDVTDKHNRAILSSQWCPLFGWLPVLNEPPSSIKSQCLDVILRARYIWGVLQRVYGIGIPPNESLRPGIFAEYNVASDFEMKGLPIWPNPSEVPEYPENDLVTARVAFSRAPEVIFRAQFAASTYSYGSPIPTSAYVEGSDGNAVLKFSPDQVSDKYIVSETNQAVLRRRDLTNYEAFSIVAIWYAWDALREMICKGKPDSDSEVITSVEIGLKLQARAESLLLDKEAHRLMEEATRATEELQENNERRVKAAKDAGLESGNRRREEAGHKQEYFLDLAAQILAKNPGLTPRYLPQRIHDNLLREGKPSPTPKTIRKYLESLRKK</sequence>
<feature type="region of interest" description="Disordered" evidence="1">
    <location>
        <begin position="249"/>
        <end position="277"/>
    </location>
</feature>
<accession>A0A953J6X4</accession>